<gene>
    <name evidence="1" type="ORF">MFLAVUS_004578</name>
</gene>
<dbReference type="Proteomes" id="UP001473302">
    <property type="component" value="Unassembled WGS sequence"/>
</dbReference>
<protein>
    <submittedName>
        <fullName evidence="1">Uncharacterized protein</fullName>
    </submittedName>
</protein>
<sequence>MSNIKELTHAFNIVQTKLNACQAQKAELLNKMSTKRTLLHESRHTLQNQYAYSLTQENTPSRIAASDDNNPPLEMVPIIGGSPNQTTIREPGSTTHQFNLIHCQGWVRSGRIWIQVAAKLNCMAQQQQQVQLSLFPVMYIPETVSLNKYANVQPDQVVHLYCTFDLLPDVLYEQLKLDLKVYCAANQVWEISWKLDDDITWTKQLSISNHCVIQAYFPYHLRINTTSDIQASLLLVATDQSCVVLLGTDYADLYGLRPSTVAGIAQSFDALALTRSNGQELIKLLGDAYVTLEHNELNHTRVNISTILSQF</sequence>
<evidence type="ECO:0000313" key="1">
    <source>
        <dbReference type="EMBL" id="GAA5811149.1"/>
    </source>
</evidence>
<comment type="caution">
    <text evidence="1">The sequence shown here is derived from an EMBL/GenBank/DDBJ whole genome shotgun (WGS) entry which is preliminary data.</text>
</comment>
<organism evidence="1 2">
    <name type="scientific">Mucor flavus</name>
    <dbReference type="NCBI Taxonomy" id="439312"/>
    <lineage>
        <taxon>Eukaryota</taxon>
        <taxon>Fungi</taxon>
        <taxon>Fungi incertae sedis</taxon>
        <taxon>Mucoromycota</taxon>
        <taxon>Mucoromycotina</taxon>
        <taxon>Mucoromycetes</taxon>
        <taxon>Mucorales</taxon>
        <taxon>Mucorineae</taxon>
        <taxon>Mucoraceae</taxon>
        <taxon>Mucor</taxon>
    </lineage>
</organism>
<reference evidence="1 2" key="1">
    <citation type="submission" date="2024-04" db="EMBL/GenBank/DDBJ databases">
        <title>genome sequences of Mucor flavus KT1a and Helicostylum pulchrum KT1b strains isolated from the surface of a dry-aged beef.</title>
        <authorList>
            <person name="Toyotome T."/>
            <person name="Hosono M."/>
            <person name="Torimaru M."/>
            <person name="Fukuda K."/>
            <person name="Mikami N."/>
        </authorList>
    </citation>
    <scope>NUCLEOTIDE SEQUENCE [LARGE SCALE GENOMIC DNA]</scope>
    <source>
        <strain evidence="1 2">KT1a</strain>
    </source>
</reference>
<dbReference type="EMBL" id="BAABUK010000009">
    <property type="protein sequence ID" value="GAA5811149.1"/>
    <property type="molecule type" value="Genomic_DNA"/>
</dbReference>
<accession>A0ABP9YWB4</accession>
<name>A0ABP9YWB4_9FUNG</name>
<keyword evidence="2" id="KW-1185">Reference proteome</keyword>
<evidence type="ECO:0000313" key="2">
    <source>
        <dbReference type="Proteomes" id="UP001473302"/>
    </source>
</evidence>
<proteinExistence type="predicted"/>